<dbReference type="InterPro" id="IPR046616">
    <property type="entry name" value="DUF6729"/>
</dbReference>
<feature type="compositionally biased region" description="Basic and acidic residues" evidence="1">
    <location>
        <begin position="831"/>
        <end position="852"/>
    </location>
</feature>
<name>A0AAD7H2H2_MYCRO</name>
<comment type="caution">
    <text evidence="3">The sequence shown here is derived from an EMBL/GenBank/DDBJ whole genome shotgun (WGS) entry which is preliminary data.</text>
</comment>
<evidence type="ECO:0000313" key="4">
    <source>
        <dbReference type="Proteomes" id="UP001221757"/>
    </source>
</evidence>
<protein>
    <recommendedName>
        <fullName evidence="2">DUF6729 domain-containing protein</fullName>
    </recommendedName>
</protein>
<organism evidence="3 4">
    <name type="scientific">Mycena rosella</name>
    <name type="common">Pink bonnet</name>
    <name type="synonym">Agaricus rosellus</name>
    <dbReference type="NCBI Taxonomy" id="1033263"/>
    <lineage>
        <taxon>Eukaryota</taxon>
        <taxon>Fungi</taxon>
        <taxon>Dikarya</taxon>
        <taxon>Basidiomycota</taxon>
        <taxon>Agaricomycotina</taxon>
        <taxon>Agaricomycetes</taxon>
        <taxon>Agaricomycetidae</taxon>
        <taxon>Agaricales</taxon>
        <taxon>Marasmiineae</taxon>
        <taxon>Mycenaceae</taxon>
        <taxon>Mycena</taxon>
    </lineage>
</organism>
<dbReference type="Pfam" id="PF20499">
    <property type="entry name" value="DUF6729"/>
    <property type="match status" value="1"/>
</dbReference>
<dbReference type="EMBL" id="JARKIE010000001">
    <property type="protein sequence ID" value="KAJ7710407.1"/>
    <property type="molecule type" value="Genomic_DNA"/>
</dbReference>
<keyword evidence="4" id="KW-1185">Reference proteome</keyword>
<feature type="domain" description="DUF6729" evidence="2">
    <location>
        <begin position="181"/>
        <end position="352"/>
    </location>
</feature>
<dbReference type="GO" id="GO:0003676">
    <property type="term" value="F:nucleic acid binding"/>
    <property type="evidence" value="ECO:0007669"/>
    <property type="project" value="InterPro"/>
</dbReference>
<accession>A0AAD7H2H2</accession>
<sequence length="866" mass="96228">MPTEDASVKGNNHGGWREGAGRPAGSRNRAKNKPAVSVSDSVHTMHTTHSSIANPAKTSTKHKPGEEVTSSGRGIANFWYTRAPQGTHSMTAESATDPAPISAADTVSCLADTVSRLHIDMQSSDPSELVRERILDETVEDGGDNDVGATLLDDEADGGDEDDESNLDTEQQNAETAADSVNNQWLATTLEKVQKEIQMHSQPRVYREGQLWIYPKDPIFALQEAAKTGVYSPDVLYLLPIFLWLPDHLPGHPDCFHCECGEALNKHSYNMNPIAQRVCTTSGSDYFLLTERHYCPQREGNTRGCGRTYQGTDPWILAQLPRFVQDRFPVAISHRSALDISQMDTMKITFAGRFGADPFSKMVPLHYRLCGTSKIPPFSSFKNRIGFAGYAPSTKYLKSMFISWILKADHMFKTVDHQGRLPGGEPIHTALYNAVNDSEEGFAPLQGMYERAQVELARHAHGPTEAIYTDNPRHERNWHKSVTPSLKRNVQHIVLNPFRDLPEFKVSGPSSFASSPDCIGTLCDIILQSLPVKDSIYIALSVWLEADKITSIQLRERSSIYVFSVIALMAQIPLTLKSVLTHPRIVKFGHEITAAAKHLSSAWGLSIPPSSLVDLGKLAKFEGATPEKVYKVTKYNEFVATQSPAELDSSKRIYLRLPEQLERHHKKSIQWKTTRATLNMGENVVALEPIHQLVWDPSCKAVVLPAITHEPVEVDYTADPLLGVDLYSFNPMAMRQQLDARRPVQAAIAAVPSLEPPPVQLETHPVPRTEPHQTVLVFTSAEEDGDYELREIARPTKKVRPAVEQRNPTAKRQGRRCALCAHANCGHELSCKGKGGREKCEHKSQASHRELGFDAVTRKRHRSKAS</sequence>
<feature type="region of interest" description="Disordered" evidence="1">
    <location>
        <begin position="1"/>
        <end position="71"/>
    </location>
</feature>
<reference evidence="3" key="1">
    <citation type="submission" date="2023-03" db="EMBL/GenBank/DDBJ databases">
        <title>Massive genome expansion in bonnet fungi (Mycena s.s.) driven by repeated elements and novel gene families across ecological guilds.</title>
        <authorList>
            <consortium name="Lawrence Berkeley National Laboratory"/>
            <person name="Harder C.B."/>
            <person name="Miyauchi S."/>
            <person name="Viragh M."/>
            <person name="Kuo A."/>
            <person name="Thoen E."/>
            <person name="Andreopoulos B."/>
            <person name="Lu D."/>
            <person name="Skrede I."/>
            <person name="Drula E."/>
            <person name="Henrissat B."/>
            <person name="Morin E."/>
            <person name="Kohler A."/>
            <person name="Barry K."/>
            <person name="LaButti K."/>
            <person name="Morin E."/>
            <person name="Salamov A."/>
            <person name="Lipzen A."/>
            <person name="Mereny Z."/>
            <person name="Hegedus B."/>
            <person name="Baldrian P."/>
            <person name="Stursova M."/>
            <person name="Weitz H."/>
            <person name="Taylor A."/>
            <person name="Grigoriev I.V."/>
            <person name="Nagy L.G."/>
            <person name="Martin F."/>
            <person name="Kauserud H."/>
        </authorList>
    </citation>
    <scope>NUCLEOTIDE SEQUENCE</scope>
    <source>
        <strain evidence="3">CBHHK067</strain>
    </source>
</reference>
<dbReference type="AlphaFoldDB" id="A0AAD7H2H2"/>
<evidence type="ECO:0000256" key="1">
    <source>
        <dbReference type="SAM" id="MobiDB-lite"/>
    </source>
</evidence>
<feature type="compositionally biased region" description="Polar residues" evidence="1">
    <location>
        <begin position="38"/>
        <end position="58"/>
    </location>
</feature>
<proteinExistence type="predicted"/>
<feature type="compositionally biased region" description="Polar residues" evidence="1">
    <location>
        <begin position="168"/>
        <end position="180"/>
    </location>
</feature>
<evidence type="ECO:0000259" key="2">
    <source>
        <dbReference type="Pfam" id="PF20499"/>
    </source>
</evidence>
<feature type="compositionally biased region" description="Acidic residues" evidence="1">
    <location>
        <begin position="152"/>
        <end position="167"/>
    </location>
</feature>
<gene>
    <name evidence="3" type="ORF">B0H17DRAFT_1123557</name>
</gene>
<dbReference type="InterPro" id="IPR036397">
    <property type="entry name" value="RNaseH_sf"/>
</dbReference>
<evidence type="ECO:0000313" key="3">
    <source>
        <dbReference type="EMBL" id="KAJ7710407.1"/>
    </source>
</evidence>
<dbReference type="Proteomes" id="UP001221757">
    <property type="component" value="Unassembled WGS sequence"/>
</dbReference>
<feature type="region of interest" description="Disordered" evidence="1">
    <location>
        <begin position="138"/>
        <end position="180"/>
    </location>
</feature>
<feature type="region of interest" description="Disordered" evidence="1">
    <location>
        <begin position="831"/>
        <end position="866"/>
    </location>
</feature>
<dbReference type="Gene3D" id="3.30.420.10">
    <property type="entry name" value="Ribonuclease H-like superfamily/Ribonuclease H"/>
    <property type="match status" value="1"/>
</dbReference>